<organism evidence="2 3">
    <name type="scientific">Triparma verrucosa</name>
    <dbReference type="NCBI Taxonomy" id="1606542"/>
    <lineage>
        <taxon>Eukaryota</taxon>
        <taxon>Sar</taxon>
        <taxon>Stramenopiles</taxon>
        <taxon>Ochrophyta</taxon>
        <taxon>Bolidophyceae</taxon>
        <taxon>Parmales</taxon>
        <taxon>Triparmaceae</taxon>
        <taxon>Triparma</taxon>
    </lineage>
</organism>
<dbReference type="Proteomes" id="UP001165160">
    <property type="component" value="Unassembled WGS sequence"/>
</dbReference>
<feature type="compositionally biased region" description="Acidic residues" evidence="1">
    <location>
        <begin position="468"/>
        <end position="478"/>
    </location>
</feature>
<gene>
    <name evidence="2" type="ORF">TrVE_jg13828</name>
</gene>
<comment type="caution">
    <text evidence="2">The sequence shown here is derived from an EMBL/GenBank/DDBJ whole genome shotgun (WGS) entry which is preliminary data.</text>
</comment>
<evidence type="ECO:0000313" key="3">
    <source>
        <dbReference type="Proteomes" id="UP001165160"/>
    </source>
</evidence>
<feature type="region of interest" description="Disordered" evidence="1">
    <location>
        <begin position="360"/>
        <end position="423"/>
    </location>
</feature>
<dbReference type="EMBL" id="BRXX01000474">
    <property type="protein sequence ID" value="GMI13645.1"/>
    <property type="molecule type" value="Genomic_DNA"/>
</dbReference>
<feature type="region of interest" description="Disordered" evidence="1">
    <location>
        <begin position="636"/>
        <end position="655"/>
    </location>
</feature>
<sequence>MEAKVFDHFEVPQSPLLRAFQLLKDSLQEDQLRPETQAAKPRESIRDLRQILDLVIFPPPPSPSEPSTVPSDYECELLLTLANVPDEHINSLTPTGLKTCSVLLTLLESKAMGGEGSEGEDGSQFKKKRLTELSPIEPLEPLPIPKTGHDHDSLTTLYGSTRPLPHNLWNRDVKPLTFNSYLPHPDITLGGDGGDSDGEIANNISSRSSGDQSNTTKARDMMFPMLDFSCPKIADLLTAPNSSVKMTTTLNSITPQLIERHLATPGNRHPSAFDIQLHSHPDLESLYDSLHLIEYTDAPLFYVVEDELKKLYFEDRGWPDVLDTIDRLNLERETARLENLKIMRGKIERTEKVREMFQRKVEMERTRRKEERKKEKKKEMAMRQDDIKEKQERKKEEKEAEEEEERKEREGAGEEEDEEELRLEKEKLIDEHRRKIMDIDARRRKAEWKIRQIKSIAKRRKRLTALMEGEEIGEDEEAETRRPYEDVDFNPPPVVDKPAAGLEMKSPEGVRTGYEVKGGVEMEFASPGGTRVSLPPGGLETTQEAVKIGTRVLQSPGGDIREEKEERPSVRVKKGGDGETTEGEWRSGVRIIDEPKGEQVLHKSIRYIPEPKGDGSSRESLGVKTFAEANLQSPETEYKSSIKVGSGGEETQQDKWRSGVRIFDEGGDGRRIFGDYDPDANFGVGGDGGGGGGGGDGEGDDAAPITPKKDPATGKSEQVTQSPVDVTTTEFNWSVYKPRAQSVKQPAYPSELLGLNYYDFRKAVDERVSASEKSREFMEWIEFYYSKEHDEMRKGAREHGNVLFVSYGDFDMDKVSKFFKVISSTKALILKARGMDSRLVSCFVFQALNFFNNVSNHVELNLMKFSELLKYEVEDFAGVGEWEDRIEEYVGLSNSLVTWAPRYSLAFDTLISLTKSICNLIRPNMNDGEIEYLSEKQGRWFKVWERFKEEGFEGREFLLAGL</sequence>
<feature type="compositionally biased region" description="Polar residues" evidence="1">
    <location>
        <begin position="202"/>
        <end position="216"/>
    </location>
</feature>
<name>A0A9W7FKD4_9STRA</name>
<feature type="compositionally biased region" description="Basic and acidic residues" evidence="1">
    <location>
        <begin position="360"/>
        <end position="398"/>
    </location>
</feature>
<feature type="region of interest" description="Disordered" evidence="1">
    <location>
        <begin position="677"/>
        <end position="722"/>
    </location>
</feature>
<feature type="region of interest" description="Disordered" evidence="1">
    <location>
        <begin position="468"/>
        <end position="508"/>
    </location>
</feature>
<protein>
    <submittedName>
        <fullName evidence="2">Uncharacterized protein</fullName>
    </submittedName>
</protein>
<evidence type="ECO:0000313" key="2">
    <source>
        <dbReference type="EMBL" id="GMI13645.1"/>
    </source>
</evidence>
<dbReference type="AlphaFoldDB" id="A0A9W7FKD4"/>
<reference evidence="3" key="1">
    <citation type="journal article" date="2023" name="Commun. Biol.">
        <title>Genome analysis of Parmales, the sister group of diatoms, reveals the evolutionary specialization of diatoms from phago-mixotrophs to photoautotrophs.</title>
        <authorList>
            <person name="Ban H."/>
            <person name="Sato S."/>
            <person name="Yoshikawa S."/>
            <person name="Yamada K."/>
            <person name="Nakamura Y."/>
            <person name="Ichinomiya M."/>
            <person name="Sato N."/>
            <person name="Blanc-Mathieu R."/>
            <person name="Endo H."/>
            <person name="Kuwata A."/>
            <person name="Ogata H."/>
        </authorList>
    </citation>
    <scope>NUCLEOTIDE SEQUENCE [LARGE SCALE GENOMIC DNA]</scope>
    <source>
        <strain evidence="3">NIES 3699</strain>
    </source>
</reference>
<feature type="region of interest" description="Disordered" evidence="1">
    <location>
        <begin position="188"/>
        <end position="216"/>
    </location>
</feature>
<keyword evidence="3" id="KW-1185">Reference proteome</keyword>
<feature type="compositionally biased region" description="Basic and acidic residues" evidence="1">
    <location>
        <begin position="559"/>
        <end position="587"/>
    </location>
</feature>
<feature type="region of interest" description="Disordered" evidence="1">
    <location>
        <begin position="551"/>
        <end position="587"/>
    </location>
</feature>
<feature type="compositionally biased region" description="Gly residues" evidence="1">
    <location>
        <begin position="683"/>
        <end position="696"/>
    </location>
</feature>
<evidence type="ECO:0000256" key="1">
    <source>
        <dbReference type="SAM" id="MobiDB-lite"/>
    </source>
</evidence>
<accession>A0A9W7FKD4</accession>
<proteinExistence type="predicted"/>